<organism evidence="3 4">
    <name type="scientific">Parasphingopyxis marina</name>
    <dbReference type="NCBI Taxonomy" id="2761622"/>
    <lineage>
        <taxon>Bacteria</taxon>
        <taxon>Pseudomonadati</taxon>
        <taxon>Pseudomonadota</taxon>
        <taxon>Alphaproteobacteria</taxon>
        <taxon>Sphingomonadales</taxon>
        <taxon>Sphingomonadaceae</taxon>
        <taxon>Parasphingopyxis</taxon>
    </lineage>
</organism>
<evidence type="ECO:0000259" key="1">
    <source>
        <dbReference type="Pfam" id="PF13550"/>
    </source>
</evidence>
<dbReference type="Pfam" id="PF23666">
    <property type="entry name" value="Rcc01698_C"/>
    <property type="match status" value="1"/>
</dbReference>
<evidence type="ECO:0000313" key="4">
    <source>
        <dbReference type="Proteomes" id="UP000564378"/>
    </source>
</evidence>
<sequence>MATLVLNVVGTKLFGPIGGAIGAIIGQTIDAEIFKPKGRQGPRLNDLRLQTSSYGTPLPKIFGTMRVAGTVVWATDLQEDRNKEGGGKGRPSTTTYSYSASFAVALSARPVSAVHRIWADGKLLRGAAGDLKTEADFRFYPGDEGQDVDPLIASAEGMNGTPAYRGLALAVFENMQLADFGNRIPSLTFEAEAEPGAVSLATIVGELSAGEASAETSATLTGYAAHGDSVRGAIETLTEALPHSLTDDGVGLRLREDDGEPVPLDELLLGASPGEQGRPAIQLERAAADAVPDEIALRYYEPARDYQVGLQRARIEGPGFRAERIDFPATLAAGRAKAIAERRLDAVWAGRATAALYLPWRTMALRPGMVVTIPQQPGLWRIAEFSLEKMAVGLDLVRVAGGGPLVADAAASGRAVVDPDLEHGPTVLALLDLPALDDMLHAAPRLFAAAAGPSPGWRAAALEYSLDGSASLVSLGQTAPPAILGETVTALPDGQAALIDSRAAVEVELLHDQMWLAGASDDALVAGTNLILIGDELLQFGTVQPLGANRFRLSRLLRGRRGTEWAMGGHMVGERLVAVDEATLRAFDLPVAALGAPFELLATGLGDGSAPTSVSGEVAGHSIRPPAPVHLAARRAAGGDILFRWVRRSRLGWAWTDNGDIPLGEEGERWLVTVTPDIGAPRVLETDVASFAYSSAEQAIDGAGSATNFTLTVAQLGSLAASLPAQRSFTL</sequence>
<dbReference type="Pfam" id="PF13550">
    <property type="entry name" value="Phage-tail_3"/>
    <property type="match status" value="1"/>
</dbReference>
<dbReference type="Proteomes" id="UP000564378">
    <property type="component" value="Unassembled WGS sequence"/>
</dbReference>
<evidence type="ECO:0000259" key="2">
    <source>
        <dbReference type="Pfam" id="PF23666"/>
    </source>
</evidence>
<feature type="domain" description="Rcc01698-like C-terminal" evidence="2">
    <location>
        <begin position="482"/>
        <end position="577"/>
    </location>
</feature>
<gene>
    <name evidence="3" type="ORF">H6P80_11820</name>
</gene>
<comment type="caution">
    <text evidence="3">The sequence shown here is derived from an EMBL/GenBank/DDBJ whole genome shotgun (WGS) entry which is preliminary data.</text>
</comment>
<evidence type="ECO:0000313" key="3">
    <source>
        <dbReference type="EMBL" id="MBC2778305.1"/>
    </source>
</evidence>
<evidence type="ECO:0008006" key="5">
    <source>
        <dbReference type="Google" id="ProtNLM"/>
    </source>
</evidence>
<dbReference type="EMBL" id="JACJVJ010000002">
    <property type="protein sequence ID" value="MBC2778305.1"/>
    <property type="molecule type" value="Genomic_DNA"/>
</dbReference>
<proteinExistence type="predicted"/>
<keyword evidence="4" id="KW-1185">Reference proteome</keyword>
<feature type="domain" description="Tip attachment protein J" evidence="1">
    <location>
        <begin position="228"/>
        <end position="384"/>
    </location>
</feature>
<dbReference type="AlphaFoldDB" id="A0A842HZK7"/>
<protein>
    <recommendedName>
        <fullName evidence="5">Tip attachment protein J domain-containing protein</fullName>
    </recommendedName>
</protein>
<dbReference type="InterPro" id="IPR056490">
    <property type="entry name" value="Rcc01698_C"/>
</dbReference>
<name>A0A842HZK7_9SPHN</name>
<dbReference type="RefSeq" id="WP_185801572.1">
    <property type="nucleotide sequence ID" value="NZ_JACJVJ010000002.1"/>
</dbReference>
<dbReference type="InterPro" id="IPR032876">
    <property type="entry name" value="J_dom"/>
</dbReference>
<reference evidence="3 4" key="1">
    <citation type="submission" date="2020-08" db="EMBL/GenBank/DDBJ databases">
        <title>Draft genome sequence of Parasphingopyxis sp. GrpM-11.</title>
        <authorList>
            <person name="Oh J."/>
            <person name="Roh D.-H."/>
        </authorList>
    </citation>
    <scope>NUCLEOTIDE SEQUENCE [LARGE SCALE GENOMIC DNA]</scope>
    <source>
        <strain evidence="3 4">GrpM-11</strain>
    </source>
</reference>
<accession>A0A842HZK7</accession>